<dbReference type="EMBL" id="BLXT01001969">
    <property type="protein sequence ID" value="GFN89883.1"/>
    <property type="molecule type" value="Genomic_DNA"/>
</dbReference>
<sequence>MIKGDLRSYLRSAMVIPGHLDEPALVEVKSVRSLEKKNPVERGDGTGKGGKEERWIHAGSTQGQNCLSLPDTGHKRQQVTSAGYCGEERLAPLKGKDPKHSTLGEWSAARLSENKAV</sequence>
<organism evidence="2 3">
    <name type="scientific">Plakobranchus ocellatus</name>
    <dbReference type="NCBI Taxonomy" id="259542"/>
    <lineage>
        <taxon>Eukaryota</taxon>
        <taxon>Metazoa</taxon>
        <taxon>Spiralia</taxon>
        <taxon>Lophotrochozoa</taxon>
        <taxon>Mollusca</taxon>
        <taxon>Gastropoda</taxon>
        <taxon>Heterobranchia</taxon>
        <taxon>Euthyneura</taxon>
        <taxon>Panpulmonata</taxon>
        <taxon>Sacoglossa</taxon>
        <taxon>Placobranchoidea</taxon>
        <taxon>Plakobranchidae</taxon>
        <taxon>Plakobranchus</taxon>
    </lineage>
</organism>
<feature type="compositionally biased region" description="Basic and acidic residues" evidence="1">
    <location>
        <begin position="86"/>
        <end position="102"/>
    </location>
</feature>
<accession>A0AAV3Z678</accession>
<evidence type="ECO:0000313" key="2">
    <source>
        <dbReference type="EMBL" id="GFN89883.1"/>
    </source>
</evidence>
<gene>
    <name evidence="2" type="ORF">PoB_001638900</name>
</gene>
<name>A0AAV3Z678_9GAST</name>
<feature type="region of interest" description="Disordered" evidence="1">
    <location>
        <begin position="61"/>
        <end position="117"/>
    </location>
</feature>
<dbReference type="Proteomes" id="UP000735302">
    <property type="component" value="Unassembled WGS sequence"/>
</dbReference>
<evidence type="ECO:0000313" key="3">
    <source>
        <dbReference type="Proteomes" id="UP000735302"/>
    </source>
</evidence>
<proteinExistence type="predicted"/>
<protein>
    <submittedName>
        <fullName evidence="2">Uncharacterized protein</fullName>
    </submittedName>
</protein>
<reference evidence="2 3" key="1">
    <citation type="journal article" date="2021" name="Elife">
        <title>Chloroplast acquisition without the gene transfer in kleptoplastic sea slugs, Plakobranchus ocellatus.</title>
        <authorList>
            <person name="Maeda T."/>
            <person name="Takahashi S."/>
            <person name="Yoshida T."/>
            <person name="Shimamura S."/>
            <person name="Takaki Y."/>
            <person name="Nagai Y."/>
            <person name="Toyoda A."/>
            <person name="Suzuki Y."/>
            <person name="Arimoto A."/>
            <person name="Ishii H."/>
            <person name="Satoh N."/>
            <person name="Nishiyama T."/>
            <person name="Hasebe M."/>
            <person name="Maruyama T."/>
            <person name="Minagawa J."/>
            <person name="Obokata J."/>
            <person name="Shigenobu S."/>
        </authorList>
    </citation>
    <scope>NUCLEOTIDE SEQUENCE [LARGE SCALE GENOMIC DNA]</scope>
</reference>
<dbReference type="AlphaFoldDB" id="A0AAV3Z678"/>
<evidence type="ECO:0000256" key="1">
    <source>
        <dbReference type="SAM" id="MobiDB-lite"/>
    </source>
</evidence>
<comment type="caution">
    <text evidence="2">The sequence shown here is derived from an EMBL/GenBank/DDBJ whole genome shotgun (WGS) entry which is preliminary data.</text>
</comment>
<keyword evidence="3" id="KW-1185">Reference proteome</keyword>